<reference evidence="9 10" key="1">
    <citation type="submission" date="2016-10" db="EMBL/GenBank/DDBJ databases">
        <authorList>
            <person name="de Groot N.N."/>
        </authorList>
    </citation>
    <scope>NUCLEOTIDE SEQUENCE [LARGE SCALE GENOMIC DNA]</scope>
    <source>
        <strain evidence="9 10">DSM 6059</strain>
    </source>
</reference>
<evidence type="ECO:0000259" key="8">
    <source>
        <dbReference type="Pfam" id="PF13567"/>
    </source>
</evidence>
<keyword evidence="3 6" id="KW-0812">Transmembrane</keyword>
<evidence type="ECO:0000313" key="10">
    <source>
        <dbReference type="Proteomes" id="UP000198862"/>
    </source>
</evidence>
<dbReference type="GO" id="GO:0005886">
    <property type="term" value="C:plasma membrane"/>
    <property type="evidence" value="ECO:0007669"/>
    <property type="project" value="UniProtKB-SubCell"/>
</dbReference>
<dbReference type="Pfam" id="PF03772">
    <property type="entry name" value="Competence"/>
    <property type="match status" value="1"/>
</dbReference>
<dbReference type="NCBIfam" id="TIGR00361">
    <property type="entry name" value="ComEC_Rec2"/>
    <property type="match status" value="1"/>
</dbReference>
<dbReference type="SUPFAM" id="SSF56281">
    <property type="entry name" value="Metallo-hydrolase/oxidoreductase"/>
    <property type="match status" value="1"/>
</dbReference>
<feature type="transmembrane region" description="Helical" evidence="6">
    <location>
        <begin position="258"/>
        <end position="276"/>
    </location>
</feature>
<feature type="transmembrane region" description="Helical" evidence="6">
    <location>
        <begin position="30"/>
        <end position="49"/>
    </location>
</feature>
<organism evidence="9 10">
    <name type="scientific">Pseudoalteromonas denitrificans DSM 6059</name>
    <dbReference type="NCBI Taxonomy" id="1123010"/>
    <lineage>
        <taxon>Bacteria</taxon>
        <taxon>Pseudomonadati</taxon>
        <taxon>Pseudomonadota</taxon>
        <taxon>Gammaproteobacteria</taxon>
        <taxon>Alteromonadales</taxon>
        <taxon>Pseudoalteromonadaceae</taxon>
        <taxon>Pseudoalteromonas</taxon>
    </lineage>
</organism>
<dbReference type="NCBIfam" id="TIGR00360">
    <property type="entry name" value="ComEC_N-term"/>
    <property type="match status" value="1"/>
</dbReference>
<keyword evidence="5 6" id="KW-0472">Membrane</keyword>
<evidence type="ECO:0000256" key="6">
    <source>
        <dbReference type="SAM" id="Phobius"/>
    </source>
</evidence>
<feature type="transmembrane region" description="Helical" evidence="6">
    <location>
        <begin position="6"/>
        <end position="25"/>
    </location>
</feature>
<evidence type="ECO:0000256" key="1">
    <source>
        <dbReference type="ARBA" id="ARBA00004651"/>
    </source>
</evidence>
<dbReference type="GO" id="GO:0030420">
    <property type="term" value="P:establishment of competence for transformation"/>
    <property type="evidence" value="ECO:0007669"/>
    <property type="project" value="InterPro"/>
</dbReference>
<dbReference type="Gene3D" id="3.60.15.10">
    <property type="entry name" value="Ribonuclease Z/Hydroxyacylglutathione hydrolase-like"/>
    <property type="match status" value="1"/>
</dbReference>
<feature type="transmembrane region" description="Helical" evidence="6">
    <location>
        <begin position="222"/>
        <end position="246"/>
    </location>
</feature>
<dbReference type="PANTHER" id="PTHR30619:SF1">
    <property type="entry name" value="RECOMBINATION PROTEIN 2"/>
    <property type="match status" value="1"/>
</dbReference>
<sequence length="737" mass="84949">MSLFLFNTPVFFVIFSSILLISLFFKHVRIFTCSFVFAIVYLVVYYHLFYSWELPQYQRGISYQIKGEVIKVWKQNSSNNDSNSPIYFKFRLDELNNKKVSQSAYINLSWYHSTFKINKGDKLRANAKLKPYRSLQNIGNRNSELWSFYAKVKAKGYIDNKYPIALYKTKNQSLYDKTYLYISTIFYETEHSWFYKTLLLGDKSDIPDNIRAQFKFAGISHLLAISGLHIGMIFGIGFYLLKLSIYLLPIHIKQEINLNIYSSIFGLLIAAIYTGISGCAISAIRALIMLCTFIFLYIKGKQYLSITALQYALLISLILNPFQLLNPGIYFSYTAVIIIIYAYKKINLPISNFVFKFLWLVLMQCILTLGLLPLVWFFFDGISFIGIVINLIAIPLMAIYILPTILLILFVSLFLDPTILLVFFDQSLSYIFNFISQLNVSFFWILLGNLSWQSLILIYLSLLFLITQLRGFVYLPIIIIFLNKLTDIEPVWMIDILDVGHGLSILISQNRQSYIYDLGAKYLSGTSIANKHIKPFIEGENLRIIHTMISHKDADHAGGLEDWIKLGYKNTLLIDLDDKLQVKKCTLGEMQFGSLSVNNIWPYNDSGVSNNNSCVVKISDDHFSVLIPGDIHKDVEHKLIKLGINLKSTILISPHHGSKTSSSSEFIEAVSPDWVIHSSAFYGRWLMPHPEVISRYEHKKVQQLTTGISGHIRIKVFKDQYTIETARKRHSYWFLVK</sequence>
<feature type="transmembrane region" description="Helical" evidence="6">
    <location>
        <begin position="456"/>
        <end position="482"/>
    </location>
</feature>
<dbReference type="CDD" id="cd07731">
    <property type="entry name" value="ComA-like_MBL-fold"/>
    <property type="match status" value="1"/>
</dbReference>
<evidence type="ECO:0000259" key="7">
    <source>
        <dbReference type="Pfam" id="PF03772"/>
    </source>
</evidence>
<dbReference type="EMBL" id="FOLO01000025">
    <property type="protein sequence ID" value="SFC96366.1"/>
    <property type="molecule type" value="Genomic_DNA"/>
</dbReference>
<proteinExistence type="predicted"/>
<protein>
    <submittedName>
        <fullName evidence="9">Competence protein ComEC</fullName>
    </submittedName>
</protein>
<keyword evidence="2" id="KW-1003">Cell membrane</keyword>
<dbReference type="AlphaFoldDB" id="A0A1I1NG35"/>
<feature type="domain" description="DUF4131" evidence="8">
    <location>
        <begin position="11"/>
        <end position="159"/>
    </location>
</feature>
<dbReference type="InterPro" id="IPR004797">
    <property type="entry name" value="Competence_ComEC/Rec2"/>
</dbReference>
<dbReference type="InterPro" id="IPR004477">
    <property type="entry name" value="ComEC_N"/>
</dbReference>
<dbReference type="InterPro" id="IPR025405">
    <property type="entry name" value="DUF4131"/>
</dbReference>
<evidence type="ECO:0000256" key="4">
    <source>
        <dbReference type="ARBA" id="ARBA00022989"/>
    </source>
</evidence>
<feature type="domain" description="ComEC/Rec2-related protein" evidence="7">
    <location>
        <begin position="198"/>
        <end position="469"/>
    </location>
</feature>
<dbReference type="InterPro" id="IPR036866">
    <property type="entry name" value="RibonucZ/Hydroxyglut_hydro"/>
</dbReference>
<feature type="transmembrane region" description="Helical" evidence="6">
    <location>
        <begin position="385"/>
        <end position="415"/>
    </location>
</feature>
<gene>
    <name evidence="9" type="ORF">SAMN02745724_03061</name>
</gene>
<evidence type="ECO:0000313" key="9">
    <source>
        <dbReference type="EMBL" id="SFC96366.1"/>
    </source>
</evidence>
<accession>A0A1I1NG35</accession>
<feature type="transmembrane region" description="Helical" evidence="6">
    <location>
        <begin position="358"/>
        <end position="379"/>
    </location>
</feature>
<comment type="subcellular location">
    <subcellularLocation>
        <location evidence="1">Cell membrane</location>
        <topology evidence="1">Multi-pass membrane protein</topology>
    </subcellularLocation>
</comment>
<evidence type="ECO:0000256" key="2">
    <source>
        <dbReference type="ARBA" id="ARBA00022475"/>
    </source>
</evidence>
<name>A0A1I1NG35_9GAMM</name>
<feature type="transmembrane region" description="Helical" evidence="6">
    <location>
        <begin position="427"/>
        <end position="450"/>
    </location>
</feature>
<dbReference type="Proteomes" id="UP000198862">
    <property type="component" value="Unassembled WGS sequence"/>
</dbReference>
<dbReference type="PANTHER" id="PTHR30619">
    <property type="entry name" value="DNA INTERNALIZATION/COMPETENCE PROTEIN COMEC/REC2"/>
    <property type="match status" value="1"/>
</dbReference>
<dbReference type="STRING" id="1123010.SAMN02745724_03061"/>
<keyword evidence="10" id="KW-1185">Reference proteome</keyword>
<feature type="transmembrane region" description="Helical" evidence="6">
    <location>
        <begin position="328"/>
        <end position="346"/>
    </location>
</feature>
<dbReference type="InterPro" id="IPR052159">
    <property type="entry name" value="Competence_DNA_uptake"/>
</dbReference>
<evidence type="ECO:0000256" key="3">
    <source>
        <dbReference type="ARBA" id="ARBA00022692"/>
    </source>
</evidence>
<dbReference type="Pfam" id="PF13567">
    <property type="entry name" value="DUF4131"/>
    <property type="match status" value="1"/>
</dbReference>
<keyword evidence="4 6" id="KW-1133">Transmembrane helix</keyword>
<evidence type="ECO:0000256" key="5">
    <source>
        <dbReference type="ARBA" id="ARBA00023136"/>
    </source>
</evidence>
<dbReference type="InterPro" id="IPR035681">
    <property type="entry name" value="ComA-like_MBL"/>
</dbReference>